<keyword evidence="5" id="KW-1185">Reference proteome</keyword>
<dbReference type="InterPro" id="IPR011033">
    <property type="entry name" value="PRC_barrel-like_sf"/>
</dbReference>
<dbReference type="InterPro" id="IPR027275">
    <property type="entry name" value="PRC-brl_dom"/>
</dbReference>
<organism evidence="4 5">
    <name type="scientific">Methylobacterium isbiliense</name>
    <dbReference type="NCBI Taxonomy" id="315478"/>
    <lineage>
        <taxon>Bacteria</taxon>
        <taxon>Pseudomonadati</taxon>
        <taxon>Pseudomonadota</taxon>
        <taxon>Alphaproteobacteria</taxon>
        <taxon>Hyphomicrobiales</taxon>
        <taxon>Methylobacteriaceae</taxon>
        <taxon>Methylobacterium</taxon>
    </lineage>
</organism>
<feature type="domain" description="PRC-barrel" evidence="3">
    <location>
        <begin position="37"/>
        <end position="93"/>
    </location>
</feature>
<feature type="region of interest" description="Disordered" evidence="1">
    <location>
        <begin position="144"/>
        <end position="179"/>
    </location>
</feature>
<dbReference type="Proteomes" id="UP001055153">
    <property type="component" value="Unassembled WGS sequence"/>
</dbReference>
<feature type="signal peptide" evidence="2">
    <location>
        <begin position="1"/>
        <end position="20"/>
    </location>
</feature>
<accession>A0ABQ4SCB3</accession>
<proteinExistence type="predicted"/>
<dbReference type="Gene3D" id="2.30.30.240">
    <property type="entry name" value="PRC-barrel domain"/>
    <property type="match status" value="1"/>
</dbReference>
<evidence type="ECO:0000259" key="3">
    <source>
        <dbReference type="Pfam" id="PF05239"/>
    </source>
</evidence>
<evidence type="ECO:0000313" key="5">
    <source>
        <dbReference type="Proteomes" id="UP001055153"/>
    </source>
</evidence>
<evidence type="ECO:0000313" key="4">
    <source>
        <dbReference type="EMBL" id="GJD99447.1"/>
    </source>
</evidence>
<dbReference type="EMBL" id="BPQQ01000016">
    <property type="protein sequence ID" value="GJD99447.1"/>
    <property type="molecule type" value="Genomic_DNA"/>
</dbReference>
<evidence type="ECO:0000256" key="1">
    <source>
        <dbReference type="SAM" id="MobiDB-lite"/>
    </source>
</evidence>
<keyword evidence="2" id="KW-0732">Signal</keyword>
<dbReference type="SUPFAM" id="SSF50346">
    <property type="entry name" value="PRC-barrel domain"/>
    <property type="match status" value="1"/>
</dbReference>
<reference evidence="4" key="1">
    <citation type="journal article" date="2021" name="Front. Microbiol.">
        <title>Comprehensive Comparative Genomics and Phenotyping of Methylobacterium Species.</title>
        <authorList>
            <person name="Alessa O."/>
            <person name="Ogura Y."/>
            <person name="Fujitani Y."/>
            <person name="Takami H."/>
            <person name="Hayashi T."/>
            <person name="Sahin N."/>
            <person name="Tani A."/>
        </authorList>
    </citation>
    <scope>NUCLEOTIDE SEQUENCE</scope>
    <source>
        <strain evidence="4">DSM 17168</strain>
    </source>
</reference>
<feature type="compositionally biased region" description="Polar residues" evidence="1">
    <location>
        <begin position="150"/>
        <end position="161"/>
    </location>
</feature>
<dbReference type="RefSeq" id="WP_238234334.1">
    <property type="nucleotide sequence ID" value="NZ_BPQQ01000016.1"/>
</dbReference>
<dbReference type="PANTHER" id="PTHR36505:SF1">
    <property type="entry name" value="BLR1072 PROTEIN"/>
    <property type="match status" value="1"/>
</dbReference>
<feature type="chain" id="PRO_5047519847" description="PRC-barrel domain-containing protein" evidence="2">
    <location>
        <begin position="21"/>
        <end position="202"/>
    </location>
</feature>
<reference evidence="4" key="2">
    <citation type="submission" date="2021-08" db="EMBL/GenBank/DDBJ databases">
        <authorList>
            <person name="Tani A."/>
            <person name="Ola A."/>
            <person name="Ogura Y."/>
            <person name="Katsura K."/>
            <person name="Hayashi T."/>
        </authorList>
    </citation>
    <scope>NUCLEOTIDE SEQUENCE</scope>
    <source>
        <strain evidence="4">DSM 17168</strain>
    </source>
</reference>
<sequence>MPRLPLSLVALCLMAAPALAQTASAPPPLLSEPPAGAMRASAFEGVPVIGMDHVRIGTIEDLLLGPDGRVAAVVVGTGGVLGLGEKKVAVPFDRFAWNAGEGASGPRSYTTPDSAPSEARAESAGPGTMPGAQASNEVLAAVEGRRSGEVSDTTGSVTAQQPRGRATVPLVGPSGGPKEAEVRMTKAEFEAAPAFRYEAETK</sequence>
<dbReference type="Pfam" id="PF05239">
    <property type="entry name" value="PRC"/>
    <property type="match status" value="1"/>
</dbReference>
<comment type="caution">
    <text evidence="4">The sequence shown here is derived from an EMBL/GenBank/DDBJ whole genome shotgun (WGS) entry which is preliminary data.</text>
</comment>
<protein>
    <recommendedName>
        <fullName evidence="3">PRC-barrel domain-containing protein</fullName>
    </recommendedName>
</protein>
<gene>
    <name evidence="4" type="ORF">GMJLKIPL_1364</name>
</gene>
<dbReference type="PANTHER" id="PTHR36505">
    <property type="entry name" value="BLR1072 PROTEIN"/>
    <property type="match status" value="1"/>
</dbReference>
<evidence type="ECO:0000256" key="2">
    <source>
        <dbReference type="SAM" id="SignalP"/>
    </source>
</evidence>
<name>A0ABQ4SCB3_9HYPH</name>
<feature type="region of interest" description="Disordered" evidence="1">
    <location>
        <begin position="101"/>
        <end position="132"/>
    </location>
</feature>